<evidence type="ECO:0000313" key="2">
    <source>
        <dbReference type="EMBL" id="GER42103.1"/>
    </source>
</evidence>
<protein>
    <submittedName>
        <fullName evidence="2">DNA polymerase V family</fullName>
    </submittedName>
</protein>
<dbReference type="EMBL" id="BKCP01006294">
    <property type="protein sequence ID" value="GER42103.1"/>
    <property type="molecule type" value="Genomic_DNA"/>
</dbReference>
<name>A0A5A7QA19_STRAF</name>
<accession>A0A5A7QA19</accession>
<evidence type="ECO:0000313" key="3">
    <source>
        <dbReference type="Proteomes" id="UP000325081"/>
    </source>
</evidence>
<organism evidence="2 3">
    <name type="scientific">Striga asiatica</name>
    <name type="common">Asiatic witchweed</name>
    <name type="synonym">Buchnera asiatica</name>
    <dbReference type="NCBI Taxonomy" id="4170"/>
    <lineage>
        <taxon>Eukaryota</taxon>
        <taxon>Viridiplantae</taxon>
        <taxon>Streptophyta</taxon>
        <taxon>Embryophyta</taxon>
        <taxon>Tracheophyta</taxon>
        <taxon>Spermatophyta</taxon>
        <taxon>Magnoliopsida</taxon>
        <taxon>eudicotyledons</taxon>
        <taxon>Gunneridae</taxon>
        <taxon>Pentapetalae</taxon>
        <taxon>asterids</taxon>
        <taxon>lamiids</taxon>
        <taxon>Lamiales</taxon>
        <taxon>Orobanchaceae</taxon>
        <taxon>Buchnereae</taxon>
        <taxon>Striga</taxon>
    </lineage>
</organism>
<feature type="region of interest" description="Disordered" evidence="1">
    <location>
        <begin position="1"/>
        <end position="20"/>
    </location>
</feature>
<evidence type="ECO:0000256" key="1">
    <source>
        <dbReference type="SAM" id="MobiDB-lite"/>
    </source>
</evidence>
<feature type="compositionally biased region" description="Basic residues" evidence="1">
    <location>
        <begin position="8"/>
        <end position="17"/>
    </location>
</feature>
<dbReference type="Proteomes" id="UP000325081">
    <property type="component" value="Unassembled WGS sequence"/>
</dbReference>
<reference evidence="3" key="1">
    <citation type="journal article" date="2019" name="Curr. Biol.">
        <title>Genome Sequence of Striga asiatica Provides Insight into the Evolution of Plant Parasitism.</title>
        <authorList>
            <person name="Yoshida S."/>
            <person name="Kim S."/>
            <person name="Wafula E.K."/>
            <person name="Tanskanen J."/>
            <person name="Kim Y.M."/>
            <person name="Honaas L."/>
            <person name="Yang Z."/>
            <person name="Spallek T."/>
            <person name="Conn C.E."/>
            <person name="Ichihashi Y."/>
            <person name="Cheong K."/>
            <person name="Cui S."/>
            <person name="Der J.P."/>
            <person name="Gundlach H."/>
            <person name="Jiao Y."/>
            <person name="Hori C."/>
            <person name="Ishida J.K."/>
            <person name="Kasahara H."/>
            <person name="Kiba T."/>
            <person name="Kim M.S."/>
            <person name="Koo N."/>
            <person name="Laohavisit A."/>
            <person name="Lee Y.H."/>
            <person name="Lumba S."/>
            <person name="McCourt P."/>
            <person name="Mortimer J.C."/>
            <person name="Mutuku J.M."/>
            <person name="Nomura T."/>
            <person name="Sasaki-Sekimoto Y."/>
            <person name="Seto Y."/>
            <person name="Wang Y."/>
            <person name="Wakatake T."/>
            <person name="Sakakibara H."/>
            <person name="Demura T."/>
            <person name="Yamaguchi S."/>
            <person name="Yoneyama K."/>
            <person name="Manabe R.I."/>
            <person name="Nelson D.C."/>
            <person name="Schulman A.H."/>
            <person name="Timko M.P."/>
            <person name="dePamphilis C.W."/>
            <person name="Choi D."/>
            <person name="Shirasu K."/>
        </authorList>
    </citation>
    <scope>NUCLEOTIDE SEQUENCE [LARGE SCALE GENOMIC DNA]</scope>
    <source>
        <strain evidence="3">cv. UVA1</strain>
    </source>
</reference>
<proteinExistence type="predicted"/>
<comment type="caution">
    <text evidence="2">The sequence shown here is derived from an EMBL/GenBank/DDBJ whole genome shotgun (WGS) entry which is preliminary data.</text>
</comment>
<sequence>METILKQNKTKRKQQQKLRRDIKNTKTKRRLWIGCYLFGFLLEKCICAKLRFRQVEALDLVAETLKLLFCLATNDVETAMNSTKKMLEKSYPKAVCHLVKAFIDRHA</sequence>
<keyword evidence="3" id="KW-1185">Reference proteome</keyword>
<gene>
    <name evidence="2" type="ORF">STAS_18866</name>
</gene>
<dbReference type="AlphaFoldDB" id="A0A5A7QA19"/>